<dbReference type="InterPro" id="IPR032508">
    <property type="entry name" value="FecR_C"/>
</dbReference>
<dbReference type="Gene3D" id="2.60.120.1440">
    <property type="match status" value="1"/>
</dbReference>
<feature type="domain" description="FecR N-terminal" evidence="3">
    <location>
        <begin position="12"/>
        <end position="51"/>
    </location>
</feature>
<evidence type="ECO:0000313" key="6">
    <source>
        <dbReference type="Proteomes" id="UP000006327"/>
    </source>
</evidence>
<dbReference type="InterPro" id="IPR032623">
    <property type="entry name" value="FecR_N"/>
</dbReference>
<dbReference type="RefSeq" id="WP_007616962.1">
    <property type="nucleotide sequence ID" value="NZ_BAEO01000010.1"/>
</dbReference>
<dbReference type="Gene3D" id="3.55.50.30">
    <property type="match status" value="1"/>
</dbReference>
<evidence type="ECO:0000259" key="2">
    <source>
        <dbReference type="Pfam" id="PF04773"/>
    </source>
</evidence>
<dbReference type="OrthoDB" id="9771237at2"/>
<feature type="transmembrane region" description="Helical" evidence="1">
    <location>
        <begin position="74"/>
        <end position="95"/>
    </location>
</feature>
<dbReference type="AlphaFoldDB" id="K6Z306"/>
<dbReference type="STRING" id="493475.GARC_0814"/>
<evidence type="ECO:0000256" key="1">
    <source>
        <dbReference type="SAM" id="Phobius"/>
    </source>
</evidence>
<dbReference type="PANTHER" id="PTHR30273:SF2">
    <property type="entry name" value="PROTEIN FECR"/>
    <property type="match status" value="1"/>
</dbReference>
<keyword evidence="1" id="KW-0472">Membrane</keyword>
<proteinExistence type="predicted"/>
<evidence type="ECO:0000259" key="4">
    <source>
        <dbReference type="Pfam" id="PF16344"/>
    </source>
</evidence>
<accession>K6Z306</accession>
<dbReference type="InterPro" id="IPR006860">
    <property type="entry name" value="FecR"/>
</dbReference>
<keyword evidence="6" id="KW-1185">Reference proteome</keyword>
<sequence length="332" mass="37138">MNSENNQQAMRQQAAKFVARLYSGELSAQEENQIYTWCEHSAAHQQEFDNMLSIWDSSSQLYQTPKATSKPIRAYWFSGLAASVVGAVILVWFLAIPKQNTGPLYQASTHRPNHYQTTIGEISTVNLPDGSMVTLNTNSAITIDFTGTQRRVWLDKGEVYFDVAKDPNRVFSIDTGHKTIRVIGTKFNVRKSNETLKVSVSEGLVAVQSSAQPSSDQIEFDNAETLLPAGSIGAFTGTSEVVAKVTFQETLTEQQWRQGVFRFDNEPLAKVITEFNRYRLKKITLQNERLGKLKISGVFKLKDGDSILSAIEAALPVNVERYPKYIELTAKN</sequence>
<keyword evidence="1" id="KW-1133">Transmembrane helix</keyword>
<name>K6Z306_9ALTE</name>
<feature type="domain" description="FecR protein" evidence="2">
    <location>
        <begin position="115"/>
        <end position="205"/>
    </location>
</feature>
<dbReference type="Proteomes" id="UP000006327">
    <property type="component" value="Unassembled WGS sequence"/>
</dbReference>
<dbReference type="Pfam" id="PF16220">
    <property type="entry name" value="DUF4880"/>
    <property type="match status" value="1"/>
</dbReference>
<evidence type="ECO:0000313" key="5">
    <source>
        <dbReference type="EMBL" id="GAC17795.1"/>
    </source>
</evidence>
<organism evidence="5 6">
    <name type="scientific">Paraglaciecola arctica BSs20135</name>
    <dbReference type="NCBI Taxonomy" id="493475"/>
    <lineage>
        <taxon>Bacteria</taxon>
        <taxon>Pseudomonadati</taxon>
        <taxon>Pseudomonadota</taxon>
        <taxon>Gammaproteobacteria</taxon>
        <taxon>Alteromonadales</taxon>
        <taxon>Alteromonadaceae</taxon>
        <taxon>Paraglaciecola</taxon>
    </lineage>
</organism>
<dbReference type="PIRSF" id="PIRSF018266">
    <property type="entry name" value="FecR"/>
    <property type="match status" value="1"/>
</dbReference>
<dbReference type="PANTHER" id="PTHR30273">
    <property type="entry name" value="PERIPLASMIC SIGNAL SENSOR AND SIGMA FACTOR ACTIVATOR FECR-RELATED"/>
    <property type="match status" value="1"/>
</dbReference>
<gene>
    <name evidence="5" type="primary">fecR</name>
    <name evidence="5" type="ORF">GARC_0814</name>
</gene>
<feature type="domain" description="Protein FecR C-terminal" evidence="4">
    <location>
        <begin position="261"/>
        <end position="320"/>
    </location>
</feature>
<dbReference type="Pfam" id="PF04773">
    <property type="entry name" value="FecR"/>
    <property type="match status" value="1"/>
</dbReference>
<dbReference type="EMBL" id="BAEO01000010">
    <property type="protein sequence ID" value="GAC17795.1"/>
    <property type="molecule type" value="Genomic_DNA"/>
</dbReference>
<evidence type="ECO:0000259" key="3">
    <source>
        <dbReference type="Pfam" id="PF16220"/>
    </source>
</evidence>
<protein>
    <submittedName>
        <fullName evidence="5">Transmembrane sensor</fullName>
    </submittedName>
</protein>
<comment type="caution">
    <text evidence="5">The sequence shown here is derived from an EMBL/GenBank/DDBJ whole genome shotgun (WGS) entry which is preliminary data.</text>
</comment>
<dbReference type="Pfam" id="PF16344">
    <property type="entry name" value="FecR_C"/>
    <property type="match status" value="1"/>
</dbReference>
<dbReference type="GO" id="GO:0016989">
    <property type="term" value="F:sigma factor antagonist activity"/>
    <property type="evidence" value="ECO:0007669"/>
    <property type="project" value="TreeGrafter"/>
</dbReference>
<keyword evidence="1 5" id="KW-0812">Transmembrane</keyword>
<reference evidence="5 6" key="1">
    <citation type="journal article" date="2017" name="Antonie Van Leeuwenhoek">
        <title>Rhizobium rhizosphaerae sp. nov., a novel species isolated from rice rhizosphere.</title>
        <authorList>
            <person name="Zhao J.J."/>
            <person name="Zhang J."/>
            <person name="Zhang R.J."/>
            <person name="Zhang C.W."/>
            <person name="Yin H.Q."/>
            <person name="Zhang X.X."/>
        </authorList>
    </citation>
    <scope>NUCLEOTIDE SEQUENCE [LARGE SCALE GENOMIC DNA]</scope>
    <source>
        <strain evidence="5 6">BSs20135</strain>
    </source>
</reference>
<dbReference type="eggNOG" id="COG3712">
    <property type="taxonomic scope" value="Bacteria"/>
</dbReference>
<dbReference type="InterPro" id="IPR012373">
    <property type="entry name" value="Ferrdict_sens_TM"/>
</dbReference>